<dbReference type="AlphaFoldDB" id="A0AA36HFC7"/>
<evidence type="ECO:0000313" key="2">
    <source>
        <dbReference type="Proteomes" id="UP001176961"/>
    </source>
</evidence>
<proteinExistence type="predicted"/>
<evidence type="ECO:0000313" key="1">
    <source>
        <dbReference type="EMBL" id="CAJ0609356.1"/>
    </source>
</evidence>
<dbReference type="EMBL" id="CATQJL010000326">
    <property type="protein sequence ID" value="CAJ0609356.1"/>
    <property type="molecule type" value="Genomic_DNA"/>
</dbReference>
<keyword evidence="2" id="KW-1185">Reference proteome</keyword>
<dbReference type="Proteomes" id="UP001176961">
    <property type="component" value="Unassembled WGS sequence"/>
</dbReference>
<reference evidence="1" key="1">
    <citation type="submission" date="2023-07" db="EMBL/GenBank/DDBJ databases">
        <authorList>
            <consortium name="CYATHOMIX"/>
        </authorList>
    </citation>
    <scope>NUCLEOTIDE SEQUENCE</scope>
    <source>
        <strain evidence="1">N/A</strain>
    </source>
</reference>
<gene>
    <name evidence="1" type="ORF">CYNAS_LOCUS21339</name>
</gene>
<organism evidence="1 2">
    <name type="scientific">Cylicocyclus nassatus</name>
    <name type="common">Nematode worm</name>
    <dbReference type="NCBI Taxonomy" id="53992"/>
    <lineage>
        <taxon>Eukaryota</taxon>
        <taxon>Metazoa</taxon>
        <taxon>Ecdysozoa</taxon>
        <taxon>Nematoda</taxon>
        <taxon>Chromadorea</taxon>
        <taxon>Rhabditida</taxon>
        <taxon>Rhabditina</taxon>
        <taxon>Rhabditomorpha</taxon>
        <taxon>Strongyloidea</taxon>
        <taxon>Strongylidae</taxon>
        <taxon>Cylicocyclus</taxon>
    </lineage>
</organism>
<sequence length="111" mass="13352">MRPMTVDSFQYRCYRLAVYDSLPRDTTDYRSVAQPYDRFAPAEAQFPMSIDERRVKRFFRSEKRNAEKAVDAAKNGIKRTANDVKDAFRPPWYKRLWNSLKRPFTRNPRRP</sequence>
<protein>
    <submittedName>
        <fullName evidence="1">Uncharacterized protein</fullName>
    </submittedName>
</protein>
<comment type="caution">
    <text evidence="1">The sequence shown here is derived from an EMBL/GenBank/DDBJ whole genome shotgun (WGS) entry which is preliminary data.</text>
</comment>
<name>A0AA36HFC7_CYLNA</name>
<accession>A0AA36HFC7</accession>